<dbReference type="EMBL" id="CYRY02016345">
    <property type="protein sequence ID" value="VCW90767.1"/>
    <property type="molecule type" value="Genomic_DNA"/>
</dbReference>
<keyword evidence="2 4" id="KW-0238">DNA-binding</keyword>
<dbReference type="GO" id="GO:0000978">
    <property type="term" value="F:RNA polymerase II cis-regulatory region sequence-specific DNA binding"/>
    <property type="evidence" value="ECO:0007669"/>
    <property type="project" value="TreeGrafter"/>
</dbReference>
<feature type="compositionally biased region" description="Low complexity" evidence="5">
    <location>
        <begin position="136"/>
        <end position="150"/>
    </location>
</feature>
<evidence type="ECO:0000256" key="2">
    <source>
        <dbReference type="ARBA" id="ARBA00023125"/>
    </source>
</evidence>
<proteinExistence type="predicted"/>
<gene>
    <name evidence="7" type="ORF">BN2614_LOCUS1</name>
</gene>
<evidence type="ECO:0000259" key="6">
    <source>
        <dbReference type="PROSITE" id="PS50039"/>
    </source>
</evidence>
<dbReference type="SMART" id="SM00339">
    <property type="entry name" value="FH"/>
    <property type="match status" value="1"/>
</dbReference>
<dbReference type="PRINTS" id="PR00053">
    <property type="entry name" value="FORKHEAD"/>
</dbReference>
<protein>
    <recommendedName>
        <fullName evidence="6">Fork-head domain-containing protein</fullName>
    </recommendedName>
</protein>
<evidence type="ECO:0000256" key="4">
    <source>
        <dbReference type="PROSITE-ProRule" id="PRU00089"/>
    </source>
</evidence>
<dbReference type="PROSITE" id="PS50039">
    <property type="entry name" value="FORK_HEAD_3"/>
    <property type="match status" value="1"/>
</dbReference>
<dbReference type="InterPro" id="IPR036388">
    <property type="entry name" value="WH-like_DNA-bd_sf"/>
</dbReference>
<dbReference type="GO" id="GO:0000981">
    <property type="term" value="F:DNA-binding transcription factor activity, RNA polymerase II-specific"/>
    <property type="evidence" value="ECO:0007669"/>
    <property type="project" value="TreeGrafter"/>
</dbReference>
<dbReference type="InterPro" id="IPR018533">
    <property type="entry name" value="Forkhead_box_C"/>
</dbReference>
<evidence type="ECO:0000313" key="7">
    <source>
        <dbReference type="EMBL" id="VCW90767.1"/>
    </source>
</evidence>
<dbReference type="PANTHER" id="PTHR11829">
    <property type="entry name" value="FORKHEAD BOX PROTEIN"/>
    <property type="match status" value="1"/>
</dbReference>
<evidence type="ECO:0000256" key="3">
    <source>
        <dbReference type="ARBA" id="ARBA00023242"/>
    </source>
</evidence>
<dbReference type="InterPro" id="IPR036390">
    <property type="entry name" value="WH_DNA-bd_sf"/>
</dbReference>
<dbReference type="SUPFAM" id="SSF46785">
    <property type="entry name" value="Winged helix' DNA-binding domain"/>
    <property type="match status" value="1"/>
</dbReference>
<name>A0A9X9LTD7_GULGU</name>
<dbReference type="PROSITE" id="PS00658">
    <property type="entry name" value="FORK_HEAD_2"/>
    <property type="match status" value="1"/>
</dbReference>
<evidence type="ECO:0000256" key="1">
    <source>
        <dbReference type="ARBA" id="ARBA00004123"/>
    </source>
</evidence>
<dbReference type="Pfam" id="PF00250">
    <property type="entry name" value="Forkhead"/>
    <property type="match status" value="1"/>
</dbReference>
<dbReference type="Pfam" id="PF09354">
    <property type="entry name" value="HNF_C"/>
    <property type="match status" value="1"/>
</dbReference>
<keyword evidence="3 4" id="KW-0539">Nucleus</keyword>
<dbReference type="FunFam" id="1.10.10.10:FF:000042">
    <property type="entry name" value="hepatocyte nuclear factor 3-beta"/>
    <property type="match status" value="1"/>
</dbReference>
<dbReference type="GO" id="GO:0045944">
    <property type="term" value="P:positive regulation of transcription by RNA polymerase II"/>
    <property type="evidence" value="ECO:0007669"/>
    <property type="project" value="UniProtKB-ARBA"/>
</dbReference>
<sequence>MAIQQSPNKMLTLSEIYQWIMDLFPFYRQNQQRWQNSIRHSLSFNDCFLKVPRSPDKPGKGSFWTLHPDSGNMFENGCYLRRQKRFKCEKQLALKEASGATGSGKKAAAEHKRGALGELKGTPAAALSPPEPAPSPGQQQQQAAAHLLGPPHHPGLPPEAHLKPEHHYAFNHPFSINNLMSSEQQHHHSHHHHQPHKMDLKAYEQVMHYPGYGSPMPGSLAMGPVTNKASLDASPLAADTSYYQGVYSRPIMNSS</sequence>
<dbReference type="PANTHER" id="PTHR11829:SF167">
    <property type="entry name" value="HEPATOCYTE NUCLEAR FACTOR 3-BETA"/>
    <property type="match status" value="1"/>
</dbReference>
<feature type="domain" description="Fork-head" evidence="6">
    <location>
        <begin position="1"/>
        <end position="84"/>
    </location>
</feature>
<dbReference type="Gene3D" id="1.10.10.10">
    <property type="entry name" value="Winged helix-like DNA-binding domain superfamily/Winged helix DNA-binding domain"/>
    <property type="match status" value="1"/>
</dbReference>
<dbReference type="Proteomes" id="UP000269945">
    <property type="component" value="Unassembled WGS sequence"/>
</dbReference>
<feature type="DNA-binding region" description="Fork-head" evidence="4">
    <location>
        <begin position="1"/>
        <end position="84"/>
    </location>
</feature>
<keyword evidence="8" id="KW-1185">Reference proteome</keyword>
<accession>A0A9X9LTD7</accession>
<evidence type="ECO:0000313" key="8">
    <source>
        <dbReference type="Proteomes" id="UP000269945"/>
    </source>
</evidence>
<dbReference type="AlphaFoldDB" id="A0A9X9LTD7"/>
<comment type="caution">
    <text evidence="7">The sequence shown here is derived from an EMBL/GenBank/DDBJ whole genome shotgun (WGS) entry which is preliminary data.</text>
</comment>
<dbReference type="InterPro" id="IPR050211">
    <property type="entry name" value="FOX_domain-containing"/>
</dbReference>
<comment type="subcellular location">
    <subcellularLocation>
        <location evidence="1 4">Nucleus</location>
    </subcellularLocation>
</comment>
<dbReference type="GO" id="GO:0030154">
    <property type="term" value="P:cell differentiation"/>
    <property type="evidence" value="ECO:0007669"/>
    <property type="project" value="TreeGrafter"/>
</dbReference>
<reference evidence="7 8" key="1">
    <citation type="submission" date="2018-10" db="EMBL/GenBank/DDBJ databases">
        <authorList>
            <person name="Ekblom R."/>
            <person name="Jareborg N."/>
        </authorList>
    </citation>
    <scope>NUCLEOTIDE SEQUENCE [LARGE SCALE GENOMIC DNA]</scope>
    <source>
        <tissue evidence="7">Muscle</tissue>
    </source>
</reference>
<feature type="region of interest" description="Disordered" evidence="5">
    <location>
        <begin position="121"/>
        <end position="163"/>
    </location>
</feature>
<evidence type="ECO:0000256" key="5">
    <source>
        <dbReference type="SAM" id="MobiDB-lite"/>
    </source>
</evidence>
<organism evidence="7 8">
    <name type="scientific">Gulo gulo</name>
    <name type="common">Wolverine</name>
    <name type="synonym">Gluton</name>
    <dbReference type="NCBI Taxonomy" id="48420"/>
    <lineage>
        <taxon>Eukaryota</taxon>
        <taxon>Metazoa</taxon>
        <taxon>Chordata</taxon>
        <taxon>Craniata</taxon>
        <taxon>Vertebrata</taxon>
        <taxon>Euteleostomi</taxon>
        <taxon>Mammalia</taxon>
        <taxon>Eutheria</taxon>
        <taxon>Laurasiatheria</taxon>
        <taxon>Carnivora</taxon>
        <taxon>Caniformia</taxon>
        <taxon>Musteloidea</taxon>
        <taxon>Mustelidae</taxon>
        <taxon>Guloninae</taxon>
        <taxon>Gulo</taxon>
    </lineage>
</organism>
<dbReference type="GO" id="GO:0005634">
    <property type="term" value="C:nucleus"/>
    <property type="evidence" value="ECO:0007669"/>
    <property type="project" value="UniProtKB-SubCell"/>
</dbReference>
<dbReference type="InterPro" id="IPR030456">
    <property type="entry name" value="TF_fork_head_CS_2"/>
</dbReference>
<dbReference type="GO" id="GO:0009653">
    <property type="term" value="P:anatomical structure morphogenesis"/>
    <property type="evidence" value="ECO:0007669"/>
    <property type="project" value="TreeGrafter"/>
</dbReference>
<dbReference type="InterPro" id="IPR001766">
    <property type="entry name" value="Fork_head_dom"/>
</dbReference>